<dbReference type="Pfam" id="PF00563">
    <property type="entry name" value="EAL"/>
    <property type="match status" value="1"/>
</dbReference>
<dbReference type="CDD" id="cd01948">
    <property type="entry name" value="EAL"/>
    <property type="match status" value="1"/>
</dbReference>
<dbReference type="Gene3D" id="3.20.20.450">
    <property type="entry name" value="EAL domain"/>
    <property type="match status" value="1"/>
</dbReference>
<dbReference type="Pfam" id="PF00990">
    <property type="entry name" value="GGDEF"/>
    <property type="match status" value="1"/>
</dbReference>
<sequence length="631" mass="72529">MSQINTANLIIPENISNSWQHNVNLIAEVISVPTALIMRYDSQLEVLSSGKKHSDTYSDKQKNNTDIHRDIDCRQQDNILKQMIVNQADRSISLSADHPISKLELESCHGMPVKWPNGNKFGTICVFDSDEYLFKFNYQKLIRNFRNSIESQLSTLYQNEKLKQTNRELKSRIYTRNRDMSRLNGHLDQEIKKRKLAEKMVCYQQTHDINTGFLNRSALEDEVVQLIKNTQNRSLLGAVIHINFYNGQIIQEQHGCPTWQQLLVKFRQNIGNIDNCTVLTTLSTSVDLVLLIYAPKKQEILTNLSQHIAKVSQLEYIVNGKRHHLNAHIGISTTNDTLCPQNLLLFASKAVQSCKDSGHSHSYYSQTFHKLTENIYQLEAYLLDAIRNRNLLLYFQPKICNQNGGWIGAEALLRWKHPTMGDISSETLINIAEENGLIFELGRFVLNEAIQKGAKWVELNPEFKIAVNISVVQLNSLNFVSEVEELLNLYQLPAENLELEITESGMIIDEKVMKNTLNDLRFLGVTLSLDDFGTGYSSYDYLKKFPFHSIKLDKSFIQKIDESYEDQEIVRSIISIAKKFNLTITAEGIENQKHEEFVVSQGCEYGQGYFYSKPMPCREFEEKLQTQVLSH</sequence>
<dbReference type="SMART" id="SM00052">
    <property type="entry name" value="EAL"/>
    <property type="match status" value="1"/>
</dbReference>
<dbReference type="InterPro" id="IPR000160">
    <property type="entry name" value="GGDEF_dom"/>
</dbReference>
<feature type="domain" description="EAL" evidence="1">
    <location>
        <begin position="375"/>
        <end position="628"/>
    </location>
</feature>
<keyword evidence="3" id="KW-1185">Reference proteome</keyword>
<evidence type="ECO:0000313" key="3">
    <source>
        <dbReference type="Proteomes" id="UP001157138"/>
    </source>
</evidence>
<dbReference type="SUPFAM" id="SSF55073">
    <property type="entry name" value="Nucleotide cyclase"/>
    <property type="match status" value="1"/>
</dbReference>
<gene>
    <name evidence="2" type="ORF">GCM10007938_30160</name>
</gene>
<dbReference type="PROSITE" id="PS50883">
    <property type="entry name" value="EAL"/>
    <property type="match status" value="1"/>
</dbReference>
<dbReference type="SUPFAM" id="SSF141868">
    <property type="entry name" value="EAL domain-like"/>
    <property type="match status" value="1"/>
</dbReference>
<dbReference type="InterPro" id="IPR050706">
    <property type="entry name" value="Cyclic-di-GMP_PDE-like"/>
</dbReference>
<dbReference type="Proteomes" id="UP001157138">
    <property type="component" value="Unassembled WGS sequence"/>
</dbReference>
<proteinExistence type="predicted"/>
<protein>
    <submittedName>
        <fullName evidence="2">Sensor domain-containing phosphodiesterase</fullName>
    </submittedName>
</protein>
<comment type="caution">
    <text evidence="2">The sequence shown here is derived from an EMBL/GenBank/DDBJ whole genome shotgun (WGS) entry which is preliminary data.</text>
</comment>
<dbReference type="InterPro" id="IPR035919">
    <property type="entry name" value="EAL_sf"/>
</dbReference>
<dbReference type="Gene3D" id="3.30.70.270">
    <property type="match status" value="1"/>
</dbReference>
<dbReference type="EMBL" id="BSPW01000068">
    <property type="protein sequence ID" value="GLT19234.1"/>
    <property type="molecule type" value="Genomic_DNA"/>
</dbReference>
<organism evidence="2 3">
    <name type="scientific">Vibrio zhanjiangensis</name>
    <dbReference type="NCBI Taxonomy" id="1046128"/>
    <lineage>
        <taxon>Bacteria</taxon>
        <taxon>Pseudomonadati</taxon>
        <taxon>Pseudomonadota</taxon>
        <taxon>Gammaproteobacteria</taxon>
        <taxon>Vibrionales</taxon>
        <taxon>Vibrionaceae</taxon>
        <taxon>Vibrio</taxon>
    </lineage>
</organism>
<reference evidence="3" key="1">
    <citation type="journal article" date="2019" name="Int. J. Syst. Evol. Microbiol.">
        <title>The Global Catalogue of Microorganisms (GCM) 10K type strain sequencing project: providing services to taxonomists for standard genome sequencing and annotation.</title>
        <authorList>
            <consortium name="The Broad Institute Genomics Platform"/>
            <consortium name="The Broad Institute Genome Sequencing Center for Infectious Disease"/>
            <person name="Wu L."/>
            <person name="Ma J."/>
        </authorList>
    </citation>
    <scope>NUCLEOTIDE SEQUENCE [LARGE SCALE GENOMIC DNA]</scope>
    <source>
        <strain evidence="3">NBRC 108723</strain>
    </source>
</reference>
<evidence type="ECO:0000259" key="1">
    <source>
        <dbReference type="PROSITE" id="PS50883"/>
    </source>
</evidence>
<dbReference type="InterPro" id="IPR029787">
    <property type="entry name" value="Nucleotide_cyclase"/>
</dbReference>
<dbReference type="PANTHER" id="PTHR33121">
    <property type="entry name" value="CYCLIC DI-GMP PHOSPHODIESTERASE PDEF"/>
    <property type="match status" value="1"/>
</dbReference>
<dbReference type="SMART" id="SM00267">
    <property type="entry name" value="GGDEF"/>
    <property type="match status" value="1"/>
</dbReference>
<name>A0ABQ6F2M3_9VIBR</name>
<accession>A0ABQ6F2M3</accession>
<dbReference type="RefSeq" id="WP_284193095.1">
    <property type="nucleotide sequence ID" value="NZ_BSPW01000068.1"/>
</dbReference>
<dbReference type="InterPro" id="IPR001633">
    <property type="entry name" value="EAL_dom"/>
</dbReference>
<evidence type="ECO:0000313" key="2">
    <source>
        <dbReference type="EMBL" id="GLT19234.1"/>
    </source>
</evidence>
<dbReference type="PANTHER" id="PTHR33121:SF71">
    <property type="entry name" value="OXYGEN SENSOR PROTEIN DOSP"/>
    <property type="match status" value="1"/>
</dbReference>
<dbReference type="InterPro" id="IPR043128">
    <property type="entry name" value="Rev_trsase/Diguanyl_cyclase"/>
</dbReference>